<dbReference type="Pfam" id="PF00389">
    <property type="entry name" value="2-Hacid_dh"/>
    <property type="match status" value="1"/>
</dbReference>
<evidence type="ECO:0000313" key="7">
    <source>
        <dbReference type="EMBL" id="HGI42765.1"/>
    </source>
</evidence>
<dbReference type="CDD" id="cd12165">
    <property type="entry name" value="2-Hacid_dh_6"/>
    <property type="match status" value="1"/>
</dbReference>
<feature type="domain" description="D-isomer specific 2-hydroxyacid dehydrogenase NAD-binding" evidence="6">
    <location>
        <begin position="102"/>
        <end position="283"/>
    </location>
</feature>
<dbReference type="InterPro" id="IPR036291">
    <property type="entry name" value="NAD(P)-bd_dom_sf"/>
</dbReference>
<sequence>MDRVFVALRLAEWERRIIDSVLGSSAEVVYMQPGSYEGLESAVAAIAFKLPSEALTRAARLRFIQVPAAGADQLDVKALAERGITVASAKGCNARAVAEHAFALLLALAKRIAELDDEVKRGVWRSYTEESFLADLEGSTLAVLGYGRIGREVARLAKAFGMRVLAVKKRPQPDELADFVGGLDSLPWVLSEADFVVITLPLTEETRGLVGERELRAMKRGSILVNVGRGGVVDEHALYKALTEGWIAGAGIDVWWRYPPEEGWPSPLGVHKLPNVIATPHRAGWTRRSREACLRFSAENVLRFLRGEEPLNIVRPDEGY</sequence>
<dbReference type="PANTHER" id="PTHR43761:SF1">
    <property type="entry name" value="D-ISOMER SPECIFIC 2-HYDROXYACID DEHYDROGENASE CATALYTIC DOMAIN-CONTAINING PROTEIN-RELATED"/>
    <property type="match status" value="1"/>
</dbReference>
<dbReference type="PANTHER" id="PTHR43761">
    <property type="entry name" value="D-ISOMER SPECIFIC 2-HYDROXYACID DEHYDROGENASE FAMILY PROTEIN (AFU_ORTHOLOGUE AFUA_1G13630)"/>
    <property type="match status" value="1"/>
</dbReference>
<evidence type="ECO:0000256" key="2">
    <source>
        <dbReference type="ARBA" id="ARBA00023002"/>
    </source>
</evidence>
<keyword evidence="2 4" id="KW-0560">Oxidoreductase</keyword>
<protein>
    <recommendedName>
        <fullName evidence="8">D-2-hydroxyacid dehydrogenase</fullName>
    </recommendedName>
</protein>
<keyword evidence="3" id="KW-0520">NAD</keyword>
<feature type="domain" description="D-isomer specific 2-hydroxyacid dehydrogenase catalytic" evidence="5">
    <location>
        <begin position="46"/>
        <end position="314"/>
    </location>
</feature>
<comment type="caution">
    <text evidence="7">The sequence shown here is derived from an EMBL/GenBank/DDBJ whole genome shotgun (WGS) entry which is preliminary data.</text>
</comment>
<evidence type="ECO:0000256" key="4">
    <source>
        <dbReference type="RuleBase" id="RU003719"/>
    </source>
</evidence>
<reference evidence="7" key="1">
    <citation type="journal article" date="2020" name="mSystems">
        <title>Genome- and Community-Level Interaction Insights into Carbon Utilization and Element Cycling Functions of Hydrothermarchaeota in Hydrothermal Sediment.</title>
        <authorList>
            <person name="Zhou Z."/>
            <person name="Liu Y."/>
            <person name="Xu W."/>
            <person name="Pan J."/>
            <person name="Luo Z.H."/>
            <person name="Li M."/>
        </authorList>
    </citation>
    <scope>NUCLEOTIDE SEQUENCE [LARGE SCALE GENOMIC DNA]</scope>
    <source>
        <strain evidence="7">SpSt-735</strain>
    </source>
</reference>
<evidence type="ECO:0000259" key="6">
    <source>
        <dbReference type="Pfam" id="PF02826"/>
    </source>
</evidence>
<evidence type="ECO:0000256" key="1">
    <source>
        <dbReference type="ARBA" id="ARBA00005854"/>
    </source>
</evidence>
<accession>A0A7C4FBK6</accession>
<dbReference type="GO" id="GO:0016616">
    <property type="term" value="F:oxidoreductase activity, acting on the CH-OH group of donors, NAD or NADP as acceptor"/>
    <property type="evidence" value="ECO:0007669"/>
    <property type="project" value="InterPro"/>
</dbReference>
<evidence type="ECO:0008006" key="8">
    <source>
        <dbReference type="Google" id="ProtNLM"/>
    </source>
</evidence>
<dbReference type="EMBL" id="DTFI01000001">
    <property type="protein sequence ID" value="HGI42765.1"/>
    <property type="molecule type" value="Genomic_DNA"/>
</dbReference>
<dbReference type="PROSITE" id="PS00671">
    <property type="entry name" value="D_2_HYDROXYACID_DH_3"/>
    <property type="match status" value="1"/>
</dbReference>
<dbReference type="GO" id="GO:0051287">
    <property type="term" value="F:NAD binding"/>
    <property type="evidence" value="ECO:0007669"/>
    <property type="project" value="InterPro"/>
</dbReference>
<dbReference type="InterPro" id="IPR050418">
    <property type="entry name" value="D-iso_2-hydroxyacid_DH_PdxB"/>
</dbReference>
<evidence type="ECO:0000256" key="3">
    <source>
        <dbReference type="ARBA" id="ARBA00023027"/>
    </source>
</evidence>
<dbReference type="InterPro" id="IPR029753">
    <property type="entry name" value="D-isomer_DH_CS"/>
</dbReference>
<name>A0A7C4FBK6_THEPE</name>
<gene>
    <name evidence="7" type="ORF">ENV17_00020</name>
</gene>
<dbReference type="InterPro" id="IPR006140">
    <property type="entry name" value="D-isomer_DH_NAD-bd"/>
</dbReference>
<comment type="similarity">
    <text evidence="1 4">Belongs to the D-isomer specific 2-hydroxyacid dehydrogenase family.</text>
</comment>
<dbReference type="Gene3D" id="3.40.50.720">
    <property type="entry name" value="NAD(P)-binding Rossmann-like Domain"/>
    <property type="match status" value="2"/>
</dbReference>
<dbReference type="AlphaFoldDB" id="A0A7C4FBK6"/>
<evidence type="ECO:0000259" key="5">
    <source>
        <dbReference type="Pfam" id="PF00389"/>
    </source>
</evidence>
<dbReference type="InterPro" id="IPR006139">
    <property type="entry name" value="D-isomer_2_OHA_DH_cat_dom"/>
</dbReference>
<proteinExistence type="inferred from homology"/>
<dbReference type="SUPFAM" id="SSF51735">
    <property type="entry name" value="NAD(P)-binding Rossmann-fold domains"/>
    <property type="match status" value="1"/>
</dbReference>
<organism evidence="7">
    <name type="scientific">Thermofilum pendens</name>
    <dbReference type="NCBI Taxonomy" id="2269"/>
    <lineage>
        <taxon>Archaea</taxon>
        <taxon>Thermoproteota</taxon>
        <taxon>Thermoprotei</taxon>
        <taxon>Thermofilales</taxon>
        <taxon>Thermofilaceae</taxon>
        <taxon>Thermofilum</taxon>
    </lineage>
</organism>
<dbReference type="SUPFAM" id="SSF52283">
    <property type="entry name" value="Formate/glycerate dehydrogenase catalytic domain-like"/>
    <property type="match status" value="1"/>
</dbReference>
<dbReference type="Pfam" id="PF02826">
    <property type="entry name" value="2-Hacid_dh_C"/>
    <property type="match status" value="1"/>
</dbReference>